<sequence>MAKKGDKKKDSKKEEAEVLFEVGTGDMDVYENLRELQVEMSDLMSEYVEHVSRTPFIHIKGKYFTMQQYYAWEYRLRLKKRIYSVVYPEHRRVYIYSAGTHPKEKVPKPPKAENIAWSRFQKL</sequence>
<dbReference type="Proteomes" id="UP000663852">
    <property type="component" value="Unassembled WGS sequence"/>
</dbReference>
<protein>
    <submittedName>
        <fullName evidence="1">Uncharacterized protein</fullName>
    </submittedName>
</protein>
<organism evidence="1 2">
    <name type="scientific">Adineta ricciae</name>
    <name type="common">Rotifer</name>
    <dbReference type="NCBI Taxonomy" id="249248"/>
    <lineage>
        <taxon>Eukaryota</taxon>
        <taxon>Metazoa</taxon>
        <taxon>Spiralia</taxon>
        <taxon>Gnathifera</taxon>
        <taxon>Rotifera</taxon>
        <taxon>Eurotatoria</taxon>
        <taxon>Bdelloidea</taxon>
        <taxon>Adinetida</taxon>
        <taxon>Adinetidae</taxon>
        <taxon>Adineta</taxon>
    </lineage>
</organism>
<comment type="caution">
    <text evidence="1">The sequence shown here is derived from an EMBL/GenBank/DDBJ whole genome shotgun (WGS) entry which is preliminary data.</text>
</comment>
<name>A0A815KQL7_ADIRI</name>
<evidence type="ECO:0000313" key="2">
    <source>
        <dbReference type="Proteomes" id="UP000663852"/>
    </source>
</evidence>
<reference evidence="1" key="1">
    <citation type="submission" date="2021-02" db="EMBL/GenBank/DDBJ databases">
        <authorList>
            <person name="Nowell W R."/>
        </authorList>
    </citation>
    <scope>NUCLEOTIDE SEQUENCE</scope>
</reference>
<dbReference type="AlphaFoldDB" id="A0A815KQL7"/>
<gene>
    <name evidence="1" type="ORF">EDS130_LOCUS35928</name>
</gene>
<accession>A0A815KQL7</accession>
<evidence type="ECO:0000313" key="1">
    <source>
        <dbReference type="EMBL" id="CAF1399591.1"/>
    </source>
</evidence>
<proteinExistence type="predicted"/>
<dbReference type="EMBL" id="CAJNOJ010000324">
    <property type="protein sequence ID" value="CAF1399591.1"/>
    <property type="molecule type" value="Genomic_DNA"/>
</dbReference>